<dbReference type="EMBL" id="CP029210">
    <property type="protein sequence ID" value="AWI54229.1"/>
    <property type="molecule type" value="Genomic_DNA"/>
</dbReference>
<dbReference type="Gene3D" id="1.20.5.1930">
    <property type="match status" value="1"/>
</dbReference>
<keyword evidence="8" id="KW-1185">Reference proteome</keyword>
<evidence type="ECO:0000256" key="1">
    <source>
        <dbReference type="ARBA" id="ARBA00022679"/>
    </source>
</evidence>
<name>A0A2U8FT66_9BURK</name>
<dbReference type="PANTHER" id="PTHR24421:SF59">
    <property type="entry name" value="OXYGEN SENSOR HISTIDINE KINASE NREB"/>
    <property type="match status" value="1"/>
</dbReference>
<dbReference type="InterPro" id="IPR003594">
    <property type="entry name" value="HATPase_dom"/>
</dbReference>
<evidence type="ECO:0008006" key="9">
    <source>
        <dbReference type="Google" id="ProtNLM"/>
    </source>
</evidence>
<evidence type="ECO:0000256" key="2">
    <source>
        <dbReference type="ARBA" id="ARBA00022777"/>
    </source>
</evidence>
<accession>A0A2U8FT66</accession>
<dbReference type="Pfam" id="PF07730">
    <property type="entry name" value="HisKA_3"/>
    <property type="match status" value="1"/>
</dbReference>
<protein>
    <recommendedName>
        <fullName evidence="9">Response regulatory domain-containing protein</fullName>
    </recommendedName>
</protein>
<dbReference type="SUPFAM" id="SSF52172">
    <property type="entry name" value="CheY-like"/>
    <property type="match status" value="1"/>
</dbReference>
<proteinExistence type="predicted"/>
<dbReference type="InterPro" id="IPR011006">
    <property type="entry name" value="CheY-like_superfamily"/>
</dbReference>
<evidence type="ECO:0000259" key="5">
    <source>
        <dbReference type="PROSITE" id="PS50109"/>
    </source>
</evidence>
<dbReference type="Gene3D" id="3.40.50.2300">
    <property type="match status" value="1"/>
</dbReference>
<dbReference type="InterPro" id="IPR005467">
    <property type="entry name" value="His_kinase_dom"/>
</dbReference>
<evidence type="ECO:0000256" key="3">
    <source>
        <dbReference type="ARBA" id="ARBA00023012"/>
    </source>
</evidence>
<dbReference type="OrthoDB" id="9782588at2"/>
<dbReference type="GO" id="GO:0046983">
    <property type="term" value="F:protein dimerization activity"/>
    <property type="evidence" value="ECO:0007669"/>
    <property type="project" value="InterPro"/>
</dbReference>
<keyword evidence="1" id="KW-0808">Transferase</keyword>
<dbReference type="Pfam" id="PF02518">
    <property type="entry name" value="HATPase_c"/>
    <property type="match status" value="1"/>
</dbReference>
<dbReference type="CDD" id="cd16917">
    <property type="entry name" value="HATPase_UhpB-NarQ-NarX-like"/>
    <property type="match status" value="1"/>
</dbReference>
<dbReference type="InterPro" id="IPR001789">
    <property type="entry name" value="Sig_transdc_resp-reg_receiver"/>
</dbReference>
<dbReference type="SMART" id="SM00448">
    <property type="entry name" value="REC"/>
    <property type="match status" value="1"/>
</dbReference>
<sequence>MDRRQRVSDFTPQPPVVAVAPASGADGLPPVRLKVLHIEDNEEDAALVAIHLHRGGINADIHRIDTEVALSDALHEDWDLILSDYNLPGYSGLAALDKIRALGKLVPFILVSGEIGEDIAVQAMRNGANDYLLKSNLTRLAPAALLAIEANRIRIAKQRADLALSRSRQQLRELAQHLQTSIEQERAAIAREIHDDVGGALTAIKFDLAWIARHAPNAQIADRVQQALESVNHAHEASQRIMHNLRPAILEQGLVPALQWMTDRFGKRTGLQARFRTSQEQLELPAGVPLVAYRFAQEALTNVSKHAQATQVSVDVTQAGGVLSIEVTDNGRGLSADDLAKARSFGIRGLHERAETVGGWVDISSNPGGTTLILSVPLSGPENGFIDQLFTNLDADTPASDTDPDDPTVWG</sequence>
<feature type="domain" description="Response regulatory" evidence="6">
    <location>
        <begin position="34"/>
        <end position="149"/>
    </location>
</feature>
<dbReference type="PANTHER" id="PTHR24421">
    <property type="entry name" value="NITRATE/NITRITE SENSOR PROTEIN NARX-RELATED"/>
    <property type="match status" value="1"/>
</dbReference>
<gene>
    <name evidence="7" type="ORF">DEH84_12955</name>
</gene>
<dbReference type="CDD" id="cd00156">
    <property type="entry name" value="REC"/>
    <property type="match status" value="1"/>
</dbReference>
<keyword evidence="4" id="KW-0597">Phosphoprotein</keyword>
<dbReference type="SMART" id="SM00387">
    <property type="entry name" value="HATPase_c"/>
    <property type="match status" value="1"/>
</dbReference>
<dbReference type="RefSeq" id="WP_109037225.1">
    <property type="nucleotide sequence ID" value="NZ_CP029210.1"/>
</dbReference>
<dbReference type="InterPro" id="IPR036890">
    <property type="entry name" value="HATPase_C_sf"/>
</dbReference>
<organism evidence="7 8">
    <name type="scientific">Aquabacterium olei</name>
    <dbReference type="NCBI Taxonomy" id="1296669"/>
    <lineage>
        <taxon>Bacteria</taxon>
        <taxon>Pseudomonadati</taxon>
        <taxon>Pseudomonadota</taxon>
        <taxon>Betaproteobacteria</taxon>
        <taxon>Burkholderiales</taxon>
        <taxon>Aquabacterium</taxon>
    </lineage>
</organism>
<dbReference type="AlphaFoldDB" id="A0A2U8FT66"/>
<reference evidence="7 8" key="1">
    <citation type="submission" date="2018-05" db="EMBL/GenBank/DDBJ databases">
        <title>complete genome sequence of Aquabacterium olei NBRC 110486.</title>
        <authorList>
            <person name="Tang B."/>
            <person name="Chang J."/>
            <person name="Zhang L."/>
            <person name="Yang H."/>
        </authorList>
    </citation>
    <scope>NUCLEOTIDE SEQUENCE [LARGE SCALE GENOMIC DNA]</scope>
    <source>
        <strain evidence="7 8">NBRC 110486</strain>
    </source>
</reference>
<evidence type="ECO:0000313" key="7">
    <source>
        <dbReference type="EMBL" id="AWI54229.1"/>
    </source>
</evidence>
<feature type="modified residue" description="4-aspartylphosphate" evidence="4">
    <location>
        <position position="84"/>
    </location>
</feature>
<dbReference type="GO" id="GO:0000155">
    <property type="term" value="F:phosphorelay sensor kinase activity"/>
    <property type="evidence" value="ECO:0007669"/>
    <property type="project" value="InterPro"/>
</dbReference>
<evidence type="ECO:0000313" key="8">
    <source>
        <dbReference type="Proteomes" id="UP000244892"/>
    </source>
</evidence>
<evidence type="ECO:0000259" key="6">
    <source>
        <dbReference type="PROSITE" id="PS50110"/>
    </source>
</evidence>
<dbReference type="PROSITE" id="PS50110">
    <property type="entry name" value="RESPONSE_REGULATORY"/>
    <property type="match status" value="1"/>
</dbReference>
<dbReference type="InterPro" id="IPR011712">
    <property type="entry name" value="Sig_transdc_His_kin_sub3_dim/P"/>
</dbReference>
<dbReference type="Gene3D" id="3.30.565.10">
    <property type="entry name" value="Histidine kinase-like ATPase, C-terminal domain"/>
    <property type="match status" value="1"/>
</dbReference>
<dbReference type="KEGG" id="aon:DEH84_12955"/>
<keyword evidence="2" id="KW-0418">Kinase</keyword>
<dbReference type="PROSITE" id="PS50109">
    <property type="entry name" value="HIS_KIN"/>
    <property type="match status" value="1"/>
</dbReference>
<feature type="domain" description="Histidine kinase" evidence="5">
    <location>
        <begin position="294"/>
        <end position="380"/>
    </location>
</feature>
<dbReference type="SUPFAM" id="SSF55874">
    <property type="entry name" value="ATPase domain of HSP90 chaperone/DNA topoisomerase II/histidine kinase"/>
    <property type="match status" value="1"/>
</dbReference>
<dbReference type="InterPro" id="IPR050482">
    <property type="entry name" value="Sensor_HK_TwoCompSys"/>
</dbReference>
<evidence type="ECO:0000256" key="4">
    <source>
        <dbReference type="PROSITE-ProRule" id="PRU00169"/>
    </source>
</evidence>
<dbReference type="Proteomes" id="UP000244892">
    <property type="component" value="Chromosome"/>
</dbReference>
<keyword evidence="3" id="KW-0902">Two-component regulatory system</keyword>
<dbReference type="Pfam" id="PF00072">
    <property type="entry name" value="Response_reg"/>
    <property type="match status" value="1"/>
</dbReference>
<dbReference type="GO" id="GO:0016020">
    <property type="term" value="C:membrane"/>
    <property type="evidence" value="ECO:0007669"/>
    <property type="project" value="InterPro"/>
</dbReference>